<evidence type="ECO:0000313" key="3">
    <source>
        <dbReference type="Proteomes" id="UP000029221"/>
    </source>
</evidence>
<proteinExistence type="predicted"/>
<dbReference type="PROSITE" id="PS51186">
    <property type="entry name" value="GNAT"/>
    <property type="match status" value="1"/>
</dbReference>
<accession>A0A090Q704</accession>
<dbReference type="eggNOG" id="COG0456">
    <property type="taxonomic scope" value="Bacteria"/>
</dbReference>
<dbReference type="InterPro" id="IPR016181">
    <property type="entry name" value="Acyl_CoA_acyltransferase"/>
</dbReference>
<dbReference type="EMBL" id="BBML01000006">
    <property type="protein sequence ID" value="GAK97503.1"/>
    <property type="molecule type" value="Genomic_DNA"/>
</dbReference>
<sequence>MTHREAQKDKFTISTDKSKLDLISIHEFLSKETDWAHGIPIDTVKKSIENSLCFGVYDQGQQIGFARVISDFSTIAYLGDVYVLNEYRGKGLSKWLMEEIMNHPNLQGLRRWILLTNTAEWLYKKFGFTEIPNPEFYMEKHDPNVYK</sequence>
<gene>
    <name evidence="2" type="ORF">JCM19294_39</name>
</gene>
<protein>
    <submittedName>
        <fullName evidence="2">Histone acetyltransferase HPA2</fullName>
    </submittedName>
</protein>
<dbReference type="Gene3D" id="3.40.630.30">
    <property type="match status" value="1"/>
</dbReference>
<name>A0A090Q704_9FLAO</name>
<feature type="domain" description="N-acetyltransferase" evidence="1">
    <location>
        <begin position="11"/>
        <end position="143"/>
    </location>
</feature>
<dbReference type="SUPFAM" id="SSF55729">
    <property type="entry name" value="Acyl-CoA N-acyltransferases (Nat)"/>
    <property type="match status" value="1"/>
</dbReference>
<keyword evidence="2" id="KW-0808">Transferase</keyword>
<reference evidence="2" key="1">
    <citation type="journal article" date="2014" name="Genome Announc.">
        <title>Draft Genome Sequences of Marine Flavobacterium Nonlabens Strains NR17, NR24, NR27, NR32, NR33, and Ara13.</title>
        <authorList>
            <person name="Nakanishi M."/>
            <person name="Meirelles P."/>
            <person name="Suzuki R."/>
            <person name="Takatani N."/>
            <person name="Mino S."/>
            <person name="Suda W."/>
            <person name="Oshima K."/>
            <person name="Hattori M."/>
            <person name="Ohkuma M."/>
            <person name="Hosokawa M."/>
            <person name="Miyashita K."/>
            <person name="Thompson F.L."/>
            <person name="Niwa A."/>
            <person name="Sawabe T."/>
            <person name="Sawabe T."/>
        </authorList>
    </citation>
    <scope>NUCLEOTIDE SEQUENCE [LARGE SCALE GENOMIC DNA]</scope>
    <source>
        <strain evidence="2">JCM 19294</strain>
    </source>
</reference>
<dbReference type="RefSeq" id="WP_042279158.1">
    <property type="nucleotide sequence ID" value="NZ_BBML01000006.1"/>
</dbReference>
<dbReference type="GO" id="GO:0016747">
    <property type="term" value="F:acyltransferase activity, transferring groups other than amino-acyl groups"/>
    <property type="evidence" value="ECO:0007669"/>
    <property type="project" value="InterPro"/>
</dbReference>
<organism evidence="2 3">
    <name type="scientific">Nonlabens tegetincola</name>
    <dbReference type="NCBI Taxonomy" id="323273"/>
    <lineage>
        <taxon>Bacteria</taxon>
        <taxon>Pseudomonadati</taxon>
        <taxon>Bacteroidota</taxon>
        <taxon>Flavobacteriia</taxon>
        <taxon>Flavobacteriales</taxon>
        <taxon>Flavobacteriaceae</taxon>
        <taxon>Nonlabens</taxon>
    </lineage>
</organism>
<comment type="caution">
    <text evidence="2">The sequence shown here is derived from an EMBL/GenBank/DDBJ whole genome shotgun (WGS) entry which is preliminary data.</text>
</comment>
<evidence type="ECO:0000313" key="2">
    <source>
        <dbReference type="EMBL" id="GAK97503.1"/>
    </source>
</evidence>
<dbReference type="InterPro" id="IPR053144">
    <property type="entry name" value="Acetyltransferase_Butenolide"/>
</dbReference>
<dbReference type="CDD" id="cd04301">
    <property type="entry name" value="NAT_SF"/>
    <property type="match status" value="1"/>
</dbReference>
<keyword evidence="3" id="KW-1185">Reference proteome</keyword>
<dbReference type="PANTHER" id="PTHR43233:SF1">
    <property type="entry name" value="FAMILY N-ACETYLTRANSFERASE, PUTATIVE (AFU_ORTHOLOGUE AFUA_6G03350)-RELATED"/>
    <property type="match status" value="1"/>
</dbReference>
<dbReference type="PANTHER" id="PTHR43233">
    <property type="entry name" value="FAMILY N-ACETYLTRANSFERASE, PUTATIVE (AFU_ORTHOLOGUE AFUA_6G03350)-RELATED"/>
    <property type="match status" value="1"/>
</dbReference>
<dbReference type="AlphaFoldDB" id="A0A090Q704"/>
<dbReference type="InterPro" id="IPR000182">
    <property type="entry name" value="GNAT_dom"/>
</dbReference>
<dbReference type="Proteomes" id="UP000029221">
    <property type="component" value="Unassembled WGS sequence"/>
</dbReference>
<evidence type="ECO:0000259" key="1">
    <source>
        <dbReference type="PROSITE" id="PS51186"/>
    </source>
</evidence>
<dbReference type="STRING" id="319236.BST91_05735"/>
<dbReference type="Pfam" id="PF13508">
    <property type="entry name" value="Acetyltransf_7"/>
    <property type="match status" value="1"/>
</dbReference>